<gene>
    <name evidence="3" type="primary">LOC112540987</name>
</gene>
<dbReference type="GeneID" id="112540987"/>
<evidence type="ECO:0000256" key="1">
    <source>
        <dbReference type="SAM" id="Coils"/>
    </source>
</evidence>
<dbReference type="AlphaFoldDB" id="A0A9F5MU32"/>
<dbReference type="Proteomes" id="UP000695026">
    <property type="component" value="Unplaced"/>
</dbReference>
<dbReference type="OrthoDB" id="9395979at2759"/>
<evidence type="ECO:0000313" key="2">
    <source>
        <dbReference type="Proteomes" id="UP000695026"/>
    </source>
</evidence>
<sequence>MDLNAHHPLLTPRGHSRLLEAQLQEQRREYEEEVEALKEQMEVLEEGMEKQHEVFLLTLHLSPEAQVEFGIQQEIKQLTDESLTGQSTYGSHPDTFLKFERLEMLESVPAPVQCRIYSR</sequence>
<name>A0A9F5MU32_PYTBI</name>
<evidence type="ECO:0000313" key="3">
    <source>
        <dbReference type="RefSeq" id="XP_025024275.1"/>
    </source>
</evidence>
<keyword evidence="1" id="KW-0175">Coiled coil</keyword>
<organism evidence="2 3">
    <name type="scientific">Python bivittatus</name>
    <name type="common">Burmese python</name>
    <name type="synonym">Python molurus bivittatus</name>
    <dbReference type="NCBI Taxonomy" id="176946"/>
    <lineage>
        <taxon>Eukaryota</taxon>
        <taxon>Metazoa</taxon>
        <taxon>Chordata</taxon>
        <taxon>Craniata</taxon>
        <taxon>Vertebrata</taxon>
        <taxon>Euteleostomi</taxon>
        <taxon>Lepidosauria</taxon>
        <taxon>Squamata</taxon>
        <taxon>Bifurcata</taxon>
        <taxon>Unidentata</taxon>
        <taxon>Episquamata</taxon>
        <taxon>Toxicofera</taxon>
        <taxon>Serpentes</taxon>
        <taxon>Henophidia</taxon>
        <taxon>Pythonidae</taxon>
        <taxon>Python</taxon>
    </lineage>
</organism>
<keyword evidence="2" id="KW-1185">Reference proteome</keyword>
<dbReference type="RefSeq" id="XP_025024275.1">
    <property type="nucleotide sequence ID" value="XM_025168507.1"/>
</dbReference>
<dbReference type="KEGG" id="pbi:112540987"/>
<feature type="coiled-coil region" evidence="1">
    <location>
        <begin position="16"/>
        <end position="54"/>
    </location>
</feature>
<accession>A0A9F5MU32</accession>
<protein>
    <submittedName>
        <fullName evidence="3">Unconventional myosin-Vb-like</fullName>
    </submittedName>
</protein>
<proteinExistence type="predicted"/>
<reference evidence="3" key="1">
    <citation type="submission" date="2025-08" db="UniProtKB">
        <authorList>
            <consortium name="RefSeq"/>
        </authorList>
    </citation>
    <scope>IDENTIFICATION</scope>
    <source>
        <tissue evidence="3">Liver</tissue>
    </source>
</reference>